<keyword evidence="1" id="KW-0732">Signal</keyword>
<evidence type="ECO:0000256" key="1">
    <source>
        <dbReference type="SAM" id="SignalP"/>
    </source>
</evidence>
<protein>
    <submittedName>
        <fullName evidence="2">Uncharacterized protein</fullName>
    </submittedName>
</protein>
<sequence>MRFFFSLLFLFALLFTFATATSTKDDTDSRVAMDLLRPWTWSLTFPAFGLPAQPDAAALHVRRHGPRRRAMHP</sequence>
<feature type="chain" id="PRO_5042273837" evidence="1">
    <location>
        <begin position="21"/>
        <end position="73"/>
    </location>
</feature>
<dbReference type="Proteomes" id="UP001215598">
    <property type="component" value="Unassembled WGS sequence"/>
</dbReference>
<gene>
    <name evidence="2" type="ORF">B0H16DRAFT_1536036</name>
</gene>
<dbReference type="AlphaFoldDB" id="A0AAD7J6U5"/>
<organism evidence="2 3">
    <name type="scientific">Mycena metata</name>
    <dbReference type="NCBI Taxonomy" id="1033252"/>
    <lineage>
        <taxon>Eukaryota</taxon>
        <taxon>Fungi</taxon>
        <taxon>Dikarya</taxon>
        <taxon>Basidiomycota</taxon>
        <taxon>Agaricomycotina</taxon>
        <taxon>Agaricomycetes</taxon>
        <taxon>Agaricomycetidae</taxon>
        <taxon>Agaricales</taxon>
        <taxon>Marasmiineae</taxon>
        <taxon>Mycenaceae</taxon>
        <taxon>Mycena</taxon>
    </lineage>
</organism>
<comment type="caution">
    <text evidence="2">The sequence shown here is derived from an EMBL/GenBank/DDBJ whole genome shotgun (WGS) entry which is preliminary data.</text>
</comment>
<feature type="signal peptide" evidence="1">
    <location>
        <begin position="1"/>
        <end position="20"/>
    </location>
</feature>
<dbReference type="EMBL" id="JARKIB010000042">
    <property type="protein sequence ID" value="KAJ7758385.1"/>
    <property type="molecule type" value="Genomic_DNA"/>
</dbReference>
<proteinExistence type="predicted"/>
<evidence type="ECO:0000313" key="2">
    <source>
        <dbReference type="EMBL" id="KAJ7758385.1"/>
    </source>
</evidence>
<accession>A0AAD7J6U5</accession>
<keyword evidence="3" id="KW-1185">Reference proteome</keyword>
<name>A0AAD7J6U5_9AGAR</name>
<reference evidence="2" key="1">
    <citation type="submission" date="2023-03" db="EMBL/GenBank/DDBJ databases">
        <title>Massive genome expansion in bonnet fungi (Mycena s.s.) driven by repeated elements and novel gene families across ecological guilds.</title>
        <authorList>
            <consortium name="Lawrence Berkeley National Laboratory"/>
            <person name="Harder C.B."/>
            <person name="Miyauchi S."/>
            <person name="Viragh M."/>
            <person name="Kuo A."/>
            <person name="Thoen E."/>
            <person name="Andreopoulos B."/>
            <person name="Lu D."/>
            <person name="Skrede I."/>
            <person name="Drula E."/>
            <person name="Henrissat B."/>
            <person name="Morin E."/>
            <person name="Kohler A."/>
            <person name="Barry K."/>
            <person name="LaButti K."/>
            <person name="Morin E."/>
            <person name="Salamov A."/>
            <person name="Lipzen A."/>
            <person name="Mereny Z."/>
            <person name="Hegedus B."/>
            <person name="Baldrian P."/>
            <person name="Stursova M."/>
            <person name="Weitz H."/>
            <person name="Taylor A."/>
            <person name="Grigoriev I.V."/>
            <person name="Nagy L.G."/>
            <person name="Martin F."/>
            <person name="Kauserud H."/>
        </authorList>
    </citation>
    <scope>NUCLEOTIDE SEQUENCE</scope>
    <source>
        <strain evidence="2">CBHHK182m</strain>
    </source>
</reference>
<evidence type="ECO:0000313" key="3">
    <source>
        <dbReference type="Proteomes" id="UP001215598"/>
    </source>
</evidence>